<sequence>MAADKIANKGKVVMIIKTVWFTKDPVGVKQPGLNIFLFSFKSTANRNRVQIHGLPLKFMTKDNVIKIGNLFKAVLQCESSSRTNIIGTSSATNDWRNFVTESSDMGKMLACSQLLTTKSQMGIFMGLGYGQRQMPILYDSSSKAAVDRVEEESITPGEDKQLE</sequence>
<accession>A0A978UKU3</accession>
<dbReference type="Proteomes" id="UP000813462">
    <property type="component" value="Unassembled WGS sequence"/>
</dbReference>
<protein>
    <submittedName>
        <fullName evidence="1">Uncharacterized protein</fullName>
    </submittedName>
</protein>
<proteinExistence type="predicted"/>
<dbReference type="AlphaFoldDB" id="A0A978UKU3"/>
<evidence type="ECO:0000313" key="2">
    <source>
        <dbReference type="Proteomes" id="UP000813462"/>
    </source>
</evidence>
<evidence type="ECO:0000313" key="1">
    <source>
        <dbReference type="EMBL" id="KAH7515445.1"/>
    </source>
</evidence>
<comment type="caution">
    <text evidence="1">The sequence shown here is derived from an EMBL/GenBank/DDBJ whole genome shotgun (WGS) entry which is preliminary data.</text>
</comment>
<gene>
    <name evidence="1" type="ORF">FEM48_Zijuj10G0027000</name>
</gene>
<reference evidence="1" key="1">
    <citation type="journal article" date="2021" name="Front. Plant Sci.">
        <title>Chromosome-Scale Genome Assembly for Chinese Sour Jujube and Insights Into Its Genome Evolution and Domestication Signature.</title>
        <authorList>
            <person name="Shen L.-Y."/>
            <person name="Luo H."/>
            <person name="Wang X.-L."/>
            <person name="Wang X.-M."/>
            <person name="Qiu X.-J."/>
            <person name="Liu H."/>
            <person name="Zhou S.-S."/>
            <person name="Jia K.-H."/>
            <person name="Nie S."/>
            <person name="Bao Y.-T."/>
            <person name="Zhang R.-G."/>
            <person name="Yun Q.-Z."/>
            <person name="Chai Y.-H."/>
            <person name="Lu J.-Y."/>
            <person name="Li Y."/>
            <person name="Zhao S.-W."/>
            <person name="Mao J.-F."/>
            <person name="Jia S.-G."/>
            <person name="Mao Y.-M."/>
        </authorList>
    </citation>
    <scope>NUCLEOTIDE SEQUENCE</scope>
    <source>
        <strain evidence="1">AT0</strain>
        <tissue evidence="1">Leaf</tissue>
    </source>
</reference>
<dbReference type="EMBL" id="JAEACU010000010">
    <property type="protein sequence ID" value="KAH7515445.1"/>
    <property type="molecule type" value="Genomic_DNA"/>
</dbReference>
<name>A0A978UKU3_ZIZJJ</name>
<organism evidence="1 2">
    <name type="scientific">Ziziphus jujuba var. spinosa</name>
    <dbReference type="NCBI Taxonomy" id="714518"/>
    <lineage>
        <taxon>Eukaryota</taxon>
        <taxon>Viridiplantae</taxon>
        <taxon>Streptophyta</taxon>
        <taxon>Embryophyta</taxon>
        <taxon>Tracheophyta</taxon>
        <taxon>Spermatophyta</taxon>
        <taxon>Magnoliopsida</taxon>
        <taxon>eudicotyledons</taxon>
        <taxon>Gunneridae</taxon>
        <taxon>Pentapetalae</taxon>
        <taxon>rosids</taxon>
        <taxon>fabids</taxon>
        <taxon>Rosales</taxon>
        <taxon>Rhamnaceae</taxon>
        <taxon>Paliureae</taxon>
        <taxon>Ziziphus</taxon>
    </lineage>
</organism>